<reference evidence="1" key="1">
    <citation type="submission" date="2020-11" db="EMBL/GenBank/DDBJ databases">
        <title>Adaptations for nitrogen fixation in a non-lichenized fungal sporocarp promotes dispersal by wood-feeding termites.</title>
        <authorList>
            <consortium name="DOE Joint Genome Institute"/>
            <person name="Koch R.A."/>
            <person name="Yoon G."/>
            <person name="Arayal U."/>
            <person name="Lail K."/>
            <person name="Amirebrahimi M."/>
            <person name="Labutti K."/>
            <person name="Lipzen A."/>
            <person name="Riley R."/>
            <person name="Barry K."/>
            <person name="Henrissat B."/>
            <person name="Grigoriev I.V."/>
            <person name="Herr J.R."/>
            <person name="Aime M.C."/>
        </authorList>
    </citation>
    <scope>NUCLEOTIDE SEQUENCE</scope>
    <source>
        <strain evidence="1">MCA 3950</strain>
    </source>
</reference>
<dbReference type="InterPro" id="IPR032675">
    <property type="entry name" value="LRR_dom_sf"/>
</dbReference>
<dbReference type="SUPFAM" id="SSF52047">
    <property type="entry name" value="RNI-like"/>
    <property type="match status" value="1"/>
</dbReference>
<accession>A0A9P7VGL7</accession>
<protein>
    <submittedName>
        <fullName evidence="1">Uncharacterized protein</fullName>
    </submittedName>
</protein>
<dbReference type="OrthoDB" id="2910278at2759"/>
<dbReference type="AlphaFoldDB" id="A0A9P7VGL7"/>
<dbReference type="EMBL" id="MU250569">
    <property type="protein sequence ID" value="KAG7440623.1"/>
    <property type="molecule type" value="Genomic_DNA"/>
</dbReference>
<evidence type="ECO:0000313" key="1">
    <source>
        <dbReference type="EMBL" id="KAG7440623.1"/>
    </source>
</evidence>
<keyword evidence="2" id="KW-1185">Reference proteome</keyword>
<dbReference type="GeneID" id="66103776"/>
<name>A0A9P7VGL7_9AGAR</name>
<proteinExistence type="predicted"/>
<organism evidence="1 2">
    <name type="scientific">Guyanagaster necrorhizus</name>
    <dbReference type="NCBI Taxonomy" id="856835"/>
    <lineage>
        <taxon>Eukaryota</taxon>
        <taxon>Fungi</taxon>
        <taxon>Dikarya</taxon>
        <taxon>Basidiomycota</taxon>
        <taxon>Agaricomycotina</taxon>
        <taxon>Agaricomycetes</taxon>
        <taxon>Agaricomycetidae</taxon>
        <taxon>Agaricales</taxon>
        <taxon>Marasmiineae</taxon>
        <taxon>Physalacriaceae</taxon>
        <taxon>Guyanagaster</taxon>
    </lineage>
</organism>
<evidence type="ECO:0000313" key="2">
    <source>
        <dbReference type="Proteomes" id="UP000812287"/>
    </source>
</evidence>
<dbReference type="Proteomes" id="UP000812287">
    <property type="component" value="Unassembled WGS sequence"/>
</dbReference>
<sequence length="257" mass="29238">MKRPILELHLTYSKFTVPYFSYLSRFRNIHKFSLTGDSNHFAPTIEKTLARVLANNHCLSHLFLHLVARWESTLGVSGIERVFPMKSTKNVALRHFSLREGSIIAAPHIFHHLRGLKSLEISHIDLYHESAGFWTELAQQEIHIPSITLRTQSVPSAVIDYLISNEGMTELMFEVESNIGNTAKRVLGEVVPRHSGTLEVLQLTSCWGRHWILDSQLEYMIGVSQCTKLRVLGTVVEGKDFMVCNIPLSYAILILLF</sequence>
<gene>
    <name evidence="1" type="ORF">BT62DRAFT_578514</name>
</gene>
<comment type="caution">
    <text evidence="1">The sequence shown here is derived from an EMBL/GenBank/DDBJ whole genome shotgun (WGS) entry which is preliminary data.</text>
</comment>
<dbReference type="RefSeq" id="XP_043034123.1">
    <property type="nucleotide sequence ID" value="XM_043181480.1"/>
</dbReference>
<dbReference type="Gene3D" id="3.80.10.10">
    <property type="entry name" value="Ribonuclease Inhibitor"/>
    <property type="match status" value="1"/>
</dbReference>